<proteinExistence type="predicted"/>
<dbReference type="CDD" id="cd12164">
    <property type="entry name" value="GDH_like_2"/>
    <property type="match status" value="1"/>
</dbReference>
<dbReference type="InterPro" id="IPR006140">
    <property type="entry name" value="D-isomer_DH_NAD-bd"/>
</dbReference>
<dbReference type="InterPro" id="IPR036653">
    <property type="entry name" value="CinA-like_C"/>
</dbReference>
<dbReference type="AlphaFoldDB" id="A0A9X1BQP2"/>
<dbReference type="GO" id="GO:0051287">
    <property type="term" value="F:NAD binding"/>
    <property type="evidence" value="ECO:0007669"/>
    <property type="project" value="InterPro"/>
</dbReference>
<sequence>MDATDPELHAQLDALAEALRARGLRLATAESCTGGLIAAACTARPGSSHWFERGFVSYSNAAKTELLGVPAGLIEAEGAVSEPVARAMAEGALRHSAADLALAVTGIAGPGGARPGKPVGTVWLAWAWHRAGVPCSEALHLQWPGDRRAVREATLHEALARALGWALAQPLPAGKAPAAATCAEPNPGDTATAAAAAALTAPVALLAGRFTPAEQAFWAEALQAELATLDPPWRLVSEPAQGPAEAIRLAFVANPPPGALAGLPALAAVQSLWAGVDRLLADPSLPADLPLARMVDPAMSAAMAETAVWAVLALQRGFFDYAAQQRAALWNPLPQRRADETTVLLLGLGQMGAAVARALAPLGHRLLGWRRSAEAPRPAGLPPSLRLLPGEAGLRASLAEADLVINLLPLTPATQGFFDAARLAQMRPGAALIHLARGAQVVEPDLLAALDTGRLRHAVLDVFATEPLPAGHPFWRHPRVTVLPHAAALTDPRSAARIAAANAQALTEGRPLAHRVDRLRGY</sequence>
<keyword evidence="6" id="KW-1185">Reference proteome</keyword>
<evidence type="ECO:0000313" key="6">
    <source>
        <dbReference type="Proteomes" id="UP000643207"/>
    </source>
</evidence>
<evidence type="ECO:0000313" key="5">
    <source>
        <dbReference type="EMBL" id="MBL0718728.1"/>
    </source>
</evidence>
<reference evidence="5 6" key="1">
    <citation type="submission" date="2021-01" db="EMBL/GenBank/DDBJ databases">
        <title>Piscinibacter sp. Jin2 Genome sequencing and assembly.</title>
        <authorList>
            <person name="Kim I."/>
        </authorList>
    </citation>
    <scope>NUCLEOTIDE SEQUENCE [LARGE SCALE GENOMIC DNA]</scope>
    <source>
        <strain evidence="5 6">Jin2</strain>
    </source>
</reference>
<dbReference type="Gene3D" id="3.40.50.720">
    <property type="entry name" value="NAD(P)-binding Rossmann-like Domain"/>
    <property type="match status" value="2"/>
</dbReference>
<feature type="domain" description="CinA C-terminal" evidence="3">
    <location>
        <begin position="14"/>
        <end position="161"/>
    </location>
</feature>
<dbReference type="PANTHER" id="PTHR43333">
    <property type="entry name" value="2-HACID_DH_C DOMAIN-CONTAINING PROTEIN"/>
    <property type="match status" value="1"/>
</dbReference>
<keyword evidence="1" id="KW-0560">Oxidoreductase</keyword>
<dbReference type="GO" id="GO:0016491">
    <property type="term" value="F:oxidoreductase activity"/>
    <property type="evidence" value="ECO:0007669"/>
    <property type="project" value="UniProtKB-KW"/>
</dbReference>
<dbReference type="InterPro" id="IPR008136">
    <property type="entry name" value="CinA_C"/>
</dbReference>
<dbReference type="RefSeq" id="WP_201823691.1">
    <property type="nucleotide sequence ID" value="NZ_JAERRA010000001.1"/>
</dbReference>
<dbReference type="Gene3D" id="3.90.950.20">
    <property type="entry name" value="CinA-like"/>
    <property type="match status" value="1"/>
</dbReference>
<dbReference type="SUPFAM" id="SSF51735">
    <property type="entry name" value="NAD(P)-binding Rossmann-fold domains"/>
    <property type="match status" value="1"/>
</dbReference>
<evidence type="ECO:0000259" key="3">
    <source>
        <dbReference type="Pfam" id="PF02464"/>
    </source>
</evidence>
<dbReference type="Pfam" id="PF02826">
    <property type="entry name" value="2-Hacid_dh_C"/>
    <property type="match status" value="1"/>
</dbReference>
<evidence type="ECO:0000256" key="1">
    <source>
        <dbReference type="ARBA" id="ARBA00023002"/>
    </source>
</evidence>
<dbReference type="SUPFAM" id="SSF142433">
    <property type="entry name" value="CinA-like"/>
    <property type="match status" value="1"/>
</dbReference>
<evidence type="ECO:0000259" key="4">
    <source>
        <dbReference type="Pfam" id="PF02826"/>
    </source>
</evidence>
<organism evidence="5 6">
    <name type="scientific">Aquariibacter lacus</name>
    <dbReference type="NCBI Taxonomy" id="2801332"/>
    <lineage>
        <taxon>Bacteria</taxon>
        <taxon>Pseudomonadati</taxon>
        <taxon>Pseudomonadota</taxon>
        <taxon>Betaproteobacteria</taxon>
        <taxon>Burkholderiales</taxon>
        <taxon>Sphaerotilaceae</taxon>
        <taxon>Aquariibacter</taxon>
    </lineage>
</organism>
<dbReference type="Proteomes" id="UP000643207">
    <property type="component" value="Unassembled WGS sequence"/>
</dbReference>
<feature type="domain" description="D-isomer specific 2-hydroxyacid dehydrogenase NAD-binding" evidence="4">
    <location>
        <begin position="309"/>
        <end position="487"/>
    </location>
</feature>
<dbReference type="PANTHER" id="PTHR43333:SF1">
    <property type="entry name" value="D-ISOMER SPECIFIC 2-HYDROXYACID DEHYDROGENASE NAD-BINDING DOMAIN-CONTAINING PROTEIN"/>
    <property type="match status" value="1"/>
</dbReference>
<dbReference type="NCBIfam" id="TIGR00199">
    <property type="entry name" value="PncC_domain"/>
    <property type="match status" value="1"/>
</dbReference>
<dbReference type="Pfam" id="PF02464">
    <property type="entry name" value="CinA"/>
    <property type="match status" value="1"/>
</dbReference>
<protein>
    <submittedName>
        <fullName evidence="5">Nicotinamide-nucleotide amidohydrolase family protein</fullName>
    </submittedName>
</protein>
<dbReference type="InterPro" id="IPR036291">
    <property type="entry name" value="NAD(P)-bd_dom_sf"/>
</dbReference>
<name>A0A9X1BQP2_9BURK</name>
<accession>A0A9X1BQP2</accession>
<keyword evidence="2" id="KW-0520">NAD</keyword>
<dbReference type="EMBL" id="JAERRA010000001">
    <property type="protein sequence ID" value="MBL0718728.1"/>
    <property type="molecule type" value="Genomic_DNA"/>
</dbReference>
<gene>
    <name evidence="5" type="ORF">JI742_02390</name>
</gene>
<evidence type="ECO:0000256" key="2">
    <source>
        <dbReference type="ARBA" id="ARBA00023027"/>
    </source>
</evidence>
<comment type="caution">
    <text evidence="5">The sequence shown here is derived from an EMBL/GenBank/DDBJ whole genome shotgun (WGS) entry which is preliminary data.</text>
</comment>